<keyword evidence="4" id="KW-0808">Transferase</keyword>
<evidence type="ECO:0000256" key="7">
    <source>
        <dbReference type="ARBA" id="ARBA00023098"/>
    </source>
</evidence>
<evidence type="ECO:0000256" key="9">
    <source>
        <dbReference type="ARBA" id="ARBA00023209"/>
    </source>
</evidence>
<keyword evidence="10" id="KW-1208">Phospholipid metabolism</keyword>
<comment type="similarity">
    <text evidence="2">Belongs to the CDP-alcohol phosphatidyltransferase class-I family.</text>
</comment>
<keyword evidence="3" id="KW-0444">Lipid biosynthesis</keyword>
<dbReference type="PANTHER" id="PTHR14269">
    <property type="entry name" value="CDP-DIACYLGLYCEROL--GLYCEROL-3-PHOSPHATE 3-PHOSPHATIDYLTRANSFERASE-RELATED"/>
    <property type="match status" value="1"/>
</dbReference>
<dbReference type="GO" id="GO:0046474">
    <property type="term" value="P:glycerophospholipid biosynthetic process"/>
    <property type="evidence" value="ECO:0007669"/>
    <property type="project" value="TreeGrafter"/>
</dbReference>
<dbReference type="Gene3D" id="1.20.120.1760">
    <property type="match status" value="1"/>
</dbReference>
<name>A0A6J7LE50_9ZZZZ</name>
<feature type="transmembrane region" description="Helical" evidence="11">
    <location>
        <begin position="73"/>
        <end position="92"/>
    </location>
</feature>
<proteinExistence type="inferred from homology"/>
<evidence type="ECO:0000256" key="6">
    <source>
        <dbReference type="ARBA" id="ARBA00022989"/>
    </source>
</evidence>
<gene>
    <name evidence="12" type="ORF">UFOPK3879_01140</name>
</gene>
<dbReference type="NCBIfam" id="TIGR00560">
    <property type="entry name" value="pgsA"/>
    <property type="match status" value="1"/>
</dbReference>
<keyword evidence="7" id="KW-0443">Lipid metabolism</keyword>
<keyword evidence="5 11" id="KW-0812">Transmembrane</keyword>
<evidence type="ECO:0000256" key="8">
    <source>
        <dbReference type="ARBA" id="ARBA00023136"/>
    </source>
</evidence>
<dbReference type="InterPro" id="IPR000462">
    <property type="entry name" value="CDP-OH_P_trans"/>
</dbReference>
<dbReference type="GO" id="GO:0016020">
    <property type="term" value="C:membrane"/>
    <property type="evidence" value="ECO:0007669"/>
    <property type="project" value="UniProtKB-SubCell"/>
</dbReference>
<dbReference type="EMBL" id="CAFBNR010000060">
    <property type="protein sequence ID" value="CAB4965945.1"/>
    <property type="molecule type" value="Genomic_DNA"/>
</dbReference>
<keyword evidence="8 11" id="KW-0472">Membrane</keyword>
<dbReference type="PROSITE" id="PS00379">
    <property type="entry name" value="CDP_ALCOHOL_P_TRANSF"/>
    <property type="match status" value="1"/>
</dbReference>
<dbReference type="InterPro" id="IPR043130">
    <property type="entry name" value="CDP-OH_PTrfase_TM_dom"/>
</dbReference>
<dbReference type="InterPro" id="IPR004570">
    <property type="entry name" value="Phosphatidylglycerol_P_synth"/>
</dbReference>
<dbReference type="AlphaFoldDB" id="A0A6J7LE50"/>
<evidence type="ECO:0000256" key="3">
    <source>
        <dbReference type="ARBA" id="ARBA00022516"/>
    </source>
</evidence>
<dbReference type="PIRSF" id="PIRSF000847">
    <property type="entry name" value="Phos_ph_gly_syn"/>
    <property type="match status" value="1"/>
</dbReference>
<evidence type="ECO:0000313" key="12">
    <source>
        <dbReference type="EMBL" id="CAB4965945.1"/>
    </source>
</evidence>
<reference evidence="12" key="1">
    <citation type="submission" date="2020-05" db="EMBL/GenBank/DDBJ databases">
        <authorList>
            <person name="Chiriac C."/>
            <person name="Salcher M."/>
            <person name="Ghai R."/>
            <person name="Kavagutti S V."/>
        </authorList>
    </citation>
    <scope>NUCLEOTIDE SEQUENCE</scope>
</reference>
<protein>
    <submittedName>
        <fullName evidence="12">Unannotated protein</fullName>
    </submittedName>
</protein>
<comment type="subcellular location">
    <subcellularLocation>
        <location evidence="1">Membrane</location>
        <topology evidence="1">Multi-pass membrane protein</topology>
    </subcellularLocation>
</comment>
<evidence type="ECO:0000256" key="4">
    <source>
        <dbReference type="ARBA" id="ARBA00022679"/>
    </source>
</evidence>
<dbReference type="Pfam" id="PF01066">
    <property type="entry name" value="CDP-OH_P_transf"/>
    <property type="match status" value="1"/>
</dbReference>
<evidence type="ECO:0000256" key="10">
    <source>
        <dbReference type="ARBA" id="ARBA00023264"/>
    </source>
</evidence>
<accession>A0A6J7LE50</accession>
<sequence>MTVDPSAIRTWANAVTVGRLLISPLMFAIIPTDNVGSWVATGLWFLLCLSDLVDGQLARKHGTTRSGAFLDPLADKVCVLGSMFILVSRGMFSPWLVGLIAAREIAISLYRVFAGAKGVSVPASKAAKFKTFAQQVSVGFAVLPLSAADYNYLAKGSLAIATVLTLYSGLQYGAVAVKARKQA</sequence>
<dbReference type="PANTHER" id="PTHR14269:SF11">
    <property type="entry name" value="CDP-DIACYLGLYCEROL--GLYCEROL-3-PHOSPHATE 3-PHOSPHATIDYLTRANSFERASE"/>
    <property type="match status" value="1"/>
</dbReference>
<evidence type="ECO:0000256" key="5">
    <source>
        <dbReference type="ARBA" id="ARBA00022692"/>
    </source>
</evidence>
<organism evidence="12">
    <name type="scientific">freshwater metagenome</name>
    <dbReference type="NCBI Taxonomy" id="449393"/>
    <lineage>
        <taxon>unclassified sequences</taxon>
        <taxon>metagenomes</taxon>
        <taxon>ecological metagenomes</taxon>
    </lineage>
</organism>
<keyword evidence="6 11" id="KW-1133">Transmembrane helix</keyword>
<dbReference type="InterPro" id="IPR050324">
    <property type="entry name" value="CDP-alcohol_PTase-I"/>
</dbReference>
<dbReference type="GO" id="GO:0008444">
    <property type="term" value="F:CDP-diacylglycerol-glycerol-3-phosphate 3-phosphatidyltransferase activity"/>
    <property type="evidence" value="ECO:0007669"/>
    <property type="project" value="InterPro"/>
</dbReference>
<evidence type="ECO:0000256" key="2">
    <source>
        <dbReference type="ARBA" id="ARBA00010441"/>
    </source>
</evidence>
<dbReference type="InterPro" id="IPR048254">
    <property type="entry name" value="CDP_ALCOHOL_P_TRANSF_CS"/>
</dbReference>
<evidence type="ECO:0000256" key="11">
    <source>
        <dbReference type="SAM" id="Phobius"/>
    </source>
</evidence>
<evidence type="ECO:0000256" key="1">
    <source>
        <dbReference type="ARBA" id="ARBA00004141"/>
    </source>
</evidence>
<keyword evidence="9" id="KW-0594">Phospholipid biosynthesis</keyword>